<protein>
    <submittedName>
        <fullName evidence="1">Uncharacterized protein</fullName>
    </submittedName>
</protein>
<dbReference type="AlphaFoldDB" id="A9D722"/>
<reference evidence="1 2" key="2">
    <citation type="submission" date="2012-06" db="EMBL/GenBank/DDBJ databases">
        <authorList>
            <person name="Fiebig A."/>
        </authorList>
    </citation>
    <scope>NUCLEOTIDE SEQUENCE [LARGE SCALE GENOMIC DNA]</scope>
    <source>
        <strain evidence="1 2">DFL-43</strain>
    </source>
</reference>
<evidence type="ECO:0000313" key="1">
    <source>
        <dbReference type="EMBL" id="EDQ33641.1"/>
    </source>
</evidence>
<proteinExistence type="predicted"/>
<dbReference type="RefSeq" id="WP_007197856.1">
    <property type="nucleotide sequence ID" value="NZ_CM002917.1"/>
</dbReference>
<evidence type="ECO:0000313" key="2">
    <source>
        <dbReference type="Proteomes" id="UP000004291"/>
    </source>
</evidence>
<dbReference type="EMBL" id="ABIA03000002">
    <property type="protein sequence ID" value="EDQ33641.1"/>
    <property type="molecule type" value="Genomic_DNA"/>
</dbReference>
<dbReference type="STRING" id="411684.HPDFL43_10402"/>
<keyword evidence="2" id="KW-1185">Reference proteome</keyword>
<accession>A9D722</accession>
<gene>
    <name evidence="1" type="ORF">HPDFL43_10402</name>
</gene>
<comment type="caution">
    <text evidence="1">The sequence shown here is derived from an EMBL/GenBank/DDBJ whole genome shotgun (WGS) entry which is preliminary data.</text>
</comment>
<organism evidence="1 2">
    <name type="scientific">Hoeflea phototrophica (strain DSM 17068 / NCIMB 14078 / DFL-43)</name>
    <dbReference type="NCBI Taxonomy" id="411684"/>
    <lineage>
        <taxon>Bacteria</taxon>
        <taxon>Pseudomonadati</taxon>
        <taxon>Pseudomonadota</taxon>
        <taxon>Alphaproteobacteria</taxon>
        <taxon>Hyphomicrobiales</taxon>
        <taxon>Rhizobiaceae</taxon>
        <taxon>Hoeflea</taxon>
    </lineage>
</organism>
<reference evidence="1 2" key="1">
    <citation type="submission" date="2007-10" db="EMBL/GenBank/DDBJ databases">
        <authorList>
            <person name="Wagner-Dobler I."/>
            <person name="Ferriera S."/>
            <person name="Johnson J."/>
            <person name="Kravitz S."/>
            <person name="Beeson K."/>
            <person name="Sutton G."/>
            <person name="Rogers Y.-H."/>
            <person name="Friedman R."/>
            <person name="Frazier M."/>
            <person name="Venter J.C."/>
        </authorList>
    </citation>
    <scope>NUCLEOTIDE SEQUENCE [LARGE SCALE GENOMIC DNA]</scope>
    <source>
        <strain evidence="1 2">DFL-43</strain>
    </source>
</reference>
<sequence>MRRLNPFQRGVWAVVGPLVIMPLAELGGHTLEYAVSAFGAVLLVLSVALSQKPVPVKA</sequence>
<name>A9D722_HOEPD</name>
<dbReference type="HOGENOM" id="CLU_2973257_0_0_5"/>
<dbReference type="Proteomes" id="UP000004291">
    <property type="component" value="Chromosome"/>
</dbReference>